<reference evidence="3 4" key="1">
    <citation type="journal article" date="2024" name="Science">
        <title>Giant polyketide synthase enzymes in the biosynthesis of giant marine polyether toxins.</title>
        <authorList>
            <person name="Fallon T.R."/>
            <person name="Shende V.V."/>
            <person name="Wierzbicki I.H."/>
            <person name="Pendleton A.L."/>
            <person name="Watervoot N.F."/>
            <person name="Auber R.P."/>
            <person name="Gonzalez D.J."/>
            <person name="Wisecaver J.H."/>
            <person name="Moore B.S."/>
        </authorList>
    </citation>
    <scope>NUCLEOTIDE SEQUENCE [LARGE SCALE GENOMIC DNA]</scope>
    <source>
        <strain evidence="3 4">12B1</strain>
    </source>
</reference>
<feature type="compositionally biased region" description="Acidic residues" evidence="1">
    <location>
        <begin position="33"/>
        <end position="65"/>
    </location>
</feature>
<dbReference type="PROSITE" id="PS50800">
    <property type="entry name" value="SAP"/>
    <property type="match status" value="1"/>
</dbReference>
<name>A0AB34JNU9_PRYPA</name>
<dbReference type="SMART" id="SM00513">
    <property type="entry name" value="SAP"/>
    <property type="match status" value="1"/>
</dbReference>
<gene>
    <name evidence="3" type="ORF">AB1Y20_017678</name>
</gene>
<organism evidence="3 4">
    <name type="scientific">Prymnesium parvum</name>
    <name type="common">Toxic golden alga</name>
    <dbReference type="NCBI Taxonomy" id="97485"/>
    <lineage>
        <taxon>Eukaryota</taxon>
        <taxon>Haptista</taxon>
        <taxon>Haptophyta</taxon>
        <taxon>Prymnesiophyceae</taxon>
        <taxon>Prymnesiales</taxon>
        <taxon>Prymnesiaceae</taxon>
        <taxon>Prymnesium</taxon>
    </lineage>
</organism>
<feature type="domain" description="SAP" evidence="2">
    <location>
        <begin position="100"/>
        <end position="134"/>
    </location>
</feature>
<dbReference type="InterPro" id="IPR003034">
    <property type="entry name" value="SAP_dom"/>
</dbReference>
<dbReference type="InterPro" id="IPR036361">
    <property type="entry name" value="SAP_dom_sf"/>
</dbReference>
<dbReference type="EMBL" id="JBGBPQ010000006">
    <property type="protein sequence ID" value="KAL1522703.1"/>
    <property type="molecule type" value="Genomic_DNA"/>
</dbReference>
<evidence type="ECO:0000313" key="3">
    <source>
        <dbReference type="EMBL" id="KAL1522703.1"/>
    </source>
</evidence>
<comment type="caution">
    <text evidence="3">The sequence shown here is derived from an EMBL/GenBank/DDBJ whole genome shotgun (WGS) entry which is preliminary data.</text>
</comment>
<dbReference type="AlphaFoldDB" id="A0AB34JNU9"/>
<keyword evidence="4" id="KW-1185">Reference proteome</keyword>
<proteinExistence type="predicted"/>
<sequence>MADCSGHACAPEAAFLRETSLIDPADNERDELPSDVEDGPPEIDEEDDGLPPNGDDEEEEEEEVADVAVAAINLPAADPATEPSPHTVLIPPNLPSTANLGSLKVVELKEHLAWRGIATSGKKEELIGRLQQAAAAIYIEQYGNLGQWIFYT</sequence>
<protein>
    <recommendedName>
        <fullName evidence="2">SAP domain-containing protein</fullName>
    </recommendedName>
</protein>
<evidence type="ECO:0000256" key="1">
    <source>
        <dbReference type="SAM" id="MobiDB-lite"/>
    </source>
</evidence>
<dbReference type="Gene3D" id="1.10.720.30">
    <property type="entry name" value="SAP domain"/>
    <property type="match status" value="1"/>
</dbReference>
<dbReference type="SUPFAM" id="SSF68906">
    <property type="entry name" value="SAP domain"/>
    <property type="match status" value="1"/>
</dbReference>
<evidence type="ECO:0000313" key="4">
    <source>
        <dbReference type="Proteomes" id="UP001515480"/>
    </source>
</evidence>
<accession>A0AB34JNU9</accession>
<evidence type="ECO:0000259" key="2">
    <source>
        <dbReference type="PROSITE" id="PS50800"/>
    </source>
</evidence>
<dbReference type="Pfam" id="PF02037">
    <property type="entry name" value="SAP"/>
    <property type="match status" value="1"/>
</dbReference>
<feature type="region of interest" description="Disordered" evidence="1">
    <location>
        <begin position="19"/>
        <end position="65"/>
    </location>
</feature>
<dbReference type="Proteomes" id="UP001515480">
    <property type="component" value="Unassembled WGS sequence"/>
</dbReference>